<comment type="caution">
    <text evidence="3">The sequence shown here is derived from an EMBL/GenBank/DDBJ whole genome shotgun (WGS) entry which is preliminary data.</text>
</comment>
<feature type="compositionally biased region" description="Basic and acidic residues" evidence="1">
    <location>
        <begin position="1178"/>
        <end position="1187"/>
    </location>
</feature>
<name>A0A507C7X4_9FUNG</name>
<feature type="compositionally biased region" description="Low complexity" evidence="1">
    <location>
        <begin position="52"/>
        <end position="76"/>
    </location>
</feature>
<dbReference type="Proteomes" id="UP000319731">
    <property type="component" value="Unassembled WGS sequence"/>
</dbReference>
<feature type="compositionally biased region" description="Basic and acidic residues" evidence="1">
    <location>
        <begin position="752"/>
        <end position="763"/>
    </location>
</feature>
<dbReference type="Gene3D" id="3.30.1490.40">
    <property type="match status" value="1"/>
</dbReference>
<keyword evidence="4" id="KW-1185">Reference proteome</keyword>
<dbReference type="Pfam" id="PF02213">
    <property type="entry name" value="GYF"/>
    <property type="match status" value="1"/>
</dbReference>
<feature type="compositionally biased region" description="Polar residues" evidence="1">
    <location>
        <begin position="12"/>
        <end position="35"/>
    </location>
</feature>
<feature type="compositionally biased region" description="Basic and acidic residues" evidence="1">
    <location>
        <begin position="895"/>
        <end position="904"/>
    </location>
</feature>
<dbReference type="SUPFAM" id="SSF55277">
    <property type="entry name" value="GYF domain"/>
    <property type="match status" value="1"/>
</dbReference>
<feature type="compositionally biased region" description="Basic and acidic residues" evidence="1">
    <location>
        <begin position="181"/>
        <end position="196"/>
    </location>
</feature>
<feature type="compositionally biased region" description="Polar residues" evidence="1">
    <location>
        <begin position="876"/>
        <end position="890"/>
    </location>
</feature>
<feature type="domain" description="GYF" evidence="2">
    <location>
        <begin position="438"/>
        <end position="486"/>
    </location>
</feature>
<proteinExistence type="predicted"/>
<feature type="compositionally biased region" description="Low complexity" evidence="1">
    <location>
        <begin position="854"/>
        <end position="865"/>
    </location>
</feature>
<dbReference type="PANTHER" id="PTHR14445:SF36">
    <property type="entry name" value="FI03272P-RELATED"/>
    <property type="match status" value="1"/>
</dbReference>
<evidence type="ECO:0000256" key="1">
    <source>
        <dbReference type="SAM" id="MobiDB-lite"/>
    </source>
</evidence>
<dbReference type="GO" id="GO:0005829">
    <property type="term" value="C:cytosol"/>
    <property type="evidence" value="ECO:0007669"/>
    <property type="project" value="TreeGrafter"/>
</dbReference>
<dbReference type="GeneID" id="42002281"/>
<feature type="compositionally biased region" description="Low complexity" evidence="1">
    <location>
        <begin position="788"/>
        <end position="808"/>
    </location>
</feature>
<organism evidence="3 4">
    <name type="scientific">Synchytrium microbalum</name>
    <dbReference type="NCBI Taxonomy" id="1806994"/>
    <lineage>
        <taxon>Eukaryota</taxon>
        <taxon>Fungi</taxon>
        <taxon>Fungi incertae sedis</taxon>
        <taxon>Chytridiomycota</taxon>
        <taxon>Chytridiomycota incertae sedis</taxon>
        <taxon>Chytridiomycetes</taxon>
        <taxon>Synchytriales</taxon>
        <taxon>Synchytriaceae</taxon>
        <taxon>Synchytrium</taxon>
    </lineage>
</organism>
<dbReference type="STRING" id="1806994.A0A507C7X4"/>
<feature type="compositionally biased region" description="Basic and acidic residues" evidence="1">
    <location>
        <begin position="842"/>
        <end position="852"/>
    </location>
</feature>
<feature type="region of interest" description="Disordered" evidence="1">
    <location>
        <begin position="842"/>
        <end position="905"/>
    </location>
</feature>
<dbReference type="OrthoDB" id="6415790at2759"/>
<dbReference type="PANTHER" id="PTHR14445">
    <property type="entry name" value="GRB10 INTERACTING GYF PROTEIN"/>
    <property type="match status" value="1"/>
</dbReference>
<dbReference type="AlphaFoldDB" id="A0A507C7X4"/>
<feature type="region of interest" description="Disordered" evidence="1">
    <location>
        <begin position="145"/>
        <end position="319"/>
    </location>
</feature>
<dbReference type="RefSeq" id="XP_031027227.1">
    <property type="nucleotide sequence ID" value="XM_031166984.1"/>
</dbReference>
<evidence type="ECO:0000259" key="2">
    <source>
        <dbReference type="PROSITE" id="PS50829"/>
    </source>
</evidence>
<protein>
    <recommendedName>
        <fullName evidence="2">GYF domain-containing protein</fullName>
    </recommendedName>
</protein>
<feature type="compositionally biased region" description="Basic and acidic residues" evidence="1">
    <location>
        <begin position="701"/>
        <end position="720"/>
    </location>
</feature>
<dbReference type="InterPro" id="IPR035445">
    <property type="entry name" value="GYF-like_dom_sf"/>
</dbReference>
<dbReference type="EMBL" id="QEAO01000003">
    <property type="protein sequence ID" value="TPX37157.1"/>
    <property type="molecule type" value="Genomic_DNA"/>
</dbReference>
<dbReference type="PROSITE" id="PS50829">
    <property type="entry name" value="GYF"/>
    <property type="match status" value="1"/>
</dbReference>
<feature type="compositionally biased region" description="Basic residues" evidence="1">
    <location>
        <begin position="1216"/>
        <end position="1225"/>
    </location>
</feature>
<evidence type="ECO:0000313" key="4">
    <source>
        <dbReference type="Proteomes" id="UP000319731"/>
    </source>
</evidence>
<feature type="compositionally biased region" description="Polar residues" evidence="1">
    <location>
        <begin position="299"/>
        <end position="313"/>
    </location>
</feature>
<reference evidence="3 4" key="1">
    <citation type="journal article" date="2019" name="Sci. Rep.">
        <title>Comparative genomics of chytrid fungi reveal insights into the obligate biotrophic and pathogenic lifestyle of Synchytrium endobioticum.</title>
        <authorList>
            <person name="van de Vossenberg B.T.L.H."/>
            <person name="Warris S."/>
            <person name="Nguyen H.D.T."/>
            <person name="van Gent-Pelzer M.P.E."/>
            <person name="Joly D.L."/>
            <person name="van de Geest H.C."/>
            <person name="Bonants P.J.M."/>
            <person name="Smith D.S."/>
            <person name="Levesque C.A."/>
            <person name="van der Lee T.A.J."/>
        </authorList>
    </citation>
    <scope>NUCLEOTIDE SEQUENCE [LARGE SCALE GENOMIC DNA]</scope>
    <source>
        <strain evidence="3 4">JEL517</strain>
    </source>
</reference>
<evidence type="ECO:0000313" key="3">
    <source>
        <dbReference type="EMBL" id="TPX37157.1"/>
    </source>
</evidence>
<feature type="region of interest" description="Disordered" evidence="1">
    <location>
        <begin position="1178"/>
        <end position="1225"/>
    </location>
</feature>
<feature type="compositionally biased region" description="Basic and acidic residues" evidence="1">
    <location>
        <begin position="771"/>
        <end position="784"/>
    </location>
</feature>
<gene>
    <name evidence="3" type="ORF">SmJEL517_g01056</name>
</gene>
<feature type="region of interest" description="Disordered" evidence="1">
    <location>
        <begin position="339"/>
        <end position="363"/>
    </location>
</feature>
<sequence length="1225" mass="128678">MRKSVTEPGAPVSSNTTQSPSKPTQSAPTSTWMPNTSRHLSSSTHTHHHDNTVGNGNANNNTSTPSSATTTTQPSSGYSGGYSRAPAEPNPFRYTRDFMVGLYSPDLPLPDGCDLSDKILASDQILEPMANIPLTETEKKILAAGSINSEVARRGGPQGNRPDGKDATNNRAPQRPGMNRRGYDQRPGDRDGRRLSGQDGDENDESLWDTPSNAGGGFSANGVFSLAGGGDPDGKLKRPDPGPKSPNNVGSTTSAVPLEPTPPVSKDTGNPLMSPPRRAEEPALRSGLSTPAATPIAVPTQSANSTTVSSTPGARSAPLSATPIASSVAAMAPSIIQSTTRASTPPAGPTPIGATPGSIGRQQTDPALLQQQTQQRAFGSLFDPFAGLPGGIAGIGDSLLTSGQILQQQDPYATNILDNRRDLQPMAIPQPVQQPTVPPKWMYKDLDGNLQGPFLHTEMHDWYVARYLQPDLMVRHSDETTFEPLARLIQLYGSSRPFLADAEEYQRPRQPVIDPQRQRPFGGLGLVGAAAGGVRDDLYSSITPQASDVGIPSIFNPFGGSIPGSQPLDSYAATRRIQETYPGWSDPAVSSIGRGVSAGWVGPLGSIDPNRTMVDTRSGQAYYPTQQQQGLPYGYQGQQQQFGASALFGQTSQPAALFSPFGQTQQPQQQHVVPQSPINRSPIATPQPGKAASYAPSTGARTDEDAASQHDYAESTHGEDFGQFDEAGTPEHVSTTGWDDTASVASSISMKQSDRGKSQRDNTIRSAGTPTHERPTYSREEPRRQSLPQAQAAIAQAPQQQQQQQPIAPAAPIKVTPVWGAPATAVEQKLSLKEIQEIEQRDREIKERERQRRQALAAANAAANAMDSGSWAPGNTPWQAPSSKQKSLTEIMQEEEARKQKEAASRAATLAAMNADAPNAGGTRYADLVSTARGATTTGWATTAVQGRVVPANASVVAAPIPVAVRPLAPSPAAPISSGPLAAVAASSSSVTPASPAGAWNVVGKSGQVVGQVNVQGGPRPIAAAPGGAIQRPSSSVLAPSNSSNAIRSVNVASSQPAAGSIATARSAVASPNMATVTASAVRPAAAAVAGSPSMSKSSTFMERQGSNAPSEAFLSWCRQSLKPLERSTTAGVKVEDFLQILLSIPIGEASTLQLICDDTLGGLTAIDARKFADEFVRRRRSDREETTTPGGGSSRPSSANSMADFDTGNRFVVVNKKKQVKPRK</sequence>
<feature type="compositionally biased region" description="Polar residues" evidence="1">
    <location>
        <begin position="732"/>
        <end position="751"/>
    </location>
</feature>
<dbReference type="InterPro" id="IPR003169">
    <property type="entry name" value="GYF"/>
</dbReference>
<accession>A0A507C7X4</accession>
<feature type="compositionally biased region" description="Basic and acidic residues" evidence="1">
    <location>
        <begin position="232"/>
        <end position="241"/>
    </location>
</feature>
<feature type="region of interest" description="Disordered" evidence="1">
    <location>
        <begin position="657"/>
        <end position="808"/>
    </location>
</feature>
<feature type="compositionally biased region" description="Low complexity" evidence="1">
    <location>
        <begin position="663"/>
        <end position="675"/>
    </location>
</feature>
<feature type="region of interest" description="Disordered" evidence="1">
    <location>
        <begin position="1"/>
        <end position="92"/>
    </location>
</feature>
<feature type="compositionally biased region" description="Low complexity" evidence="1">
    <location>
        <begin position="342"/>
        <end position="360"/>
    </location>
</feature>
<feature type="compositionally biased region" description="Polar residues" evidence="1">
    <location>
        <begin position="245"/>
        <end position="255"/>
    </location>
</feature>
<dbReference type="SMART" id="SM00444">
    <property type="entry name" value="GYF"/>
    <property type="match status" value="1"/>
</dbReference>
<dbReference type="InterPro" id="IPR051640">
    <property type="entry name" value="GRB10-interact_GYF"/>
</dbReference>